<evidence type="ECO:0000259" key="4">
    <source>
        <dbReference type="PROSITE" id="PS50076"/>
    </source>
</evidence>
<sequence>MSIDNTHLVDFYELLGLAPDASPADIKAAIKNKRRTFNARQSHPEPKTRAHAEQVMRDLDEAERTLLDAGRRREYDQNRPARQAQAQVGAVGPAGGPGGADDWEDRARHFLENDNPLAAHRVAQEWVMSAPGNSVAWTVRGQASALLGNFPDAEYELAEAGRLAPGEAFTSYLLGEVYAAQEKWKSALTQFDKALATDPENPVYGTSKARLFLANDKPKAAVKLMEPIVKRFPKDEVYKYHLAMAYHDAALDELPQLQGGGHIWTSEEQIDGLERAATKIDRLHSKDGEVREAVSALRTFAAQGREIRWDTRAPNLYVGLGIFVFLFACTGCFNATQSIGAALFLSLLISGGAAFGLFAAMRRKPAWKLAQQALGKGNLTEQMQDAGNKMGMAAGRFFG</sequence>
<keyword evidence="3" id="KW-1133">Transmembrane helix</keyword>
<dbReference type="Gene3D" id="1.25.40.10">
    <property type="entry name" value="Tetratricopeptide repeat domain"/>
    <property type="match status" value="1"/>
</dbReference>
<dbReference type="PANTHER" id="PTHR12558">
    <property type="entry name" value="CELL DIVISION CYCLE 16,23,27"/>
    <property type="match status" value="1"/>
</dbReference>
<dbReference type="EMBL" id="BAAARV010000005">
    <property type="protein sequence ID" value="GAA2328832.1"/>
    <property type="molecule type" value="Genomic_DNA"/>
</dbReference>
<protein>
    <recommendedName>
        <fullName evidence="4">J domain-containing protein</fullName>
    </recommendedName>
</protein>
<name>A0ABN3FEY4_9ACTN</name>
<dbReference type="Pfam" id="PF14559">
    <property type="entry name" value="TPR_19"/>
    <property type="match status" value="1"/>
</dbReference>
<keyword evidence="6" id="KW-1185">Reference proteome</keyword>
<feature type="repeat" description="TPR" evidence="1">
    <location>
        <begin position="168"/>
        <end position="201"/>
    </location>
</feature>
<keyword evidence="1" id="KW-0802">TPR repeat</keyword>
<feature type="transmembrane region" description="Helical" evidence="3">
    <location>
        <begin position="342"/>
        <end position="361"/>
    </location>
</feature>
<dbReference type="InterPro" id="IPR019734">
    <property type="entry name" value="TPR_rpt"/>
</dbReference>
<keyword evidence="3" id="KW-0812">Transmembrane</keyword>
<feature type="domain" description="J" evidence="4">
    <location>
        <begin position="10"/>
        <end position="79"/>
    </location>
</feature>
<feature type="region of interest" description="Disordered" evidence="2">
    <location>
        <begin position="70"/>
        <end position="104"/>
    </location>
</feature>
<evidence type="ECO:0000256" key="1">
    <source>
        <dbReference type="PROSITE-ProRule" id="PRU00339"/>
    </source>
</evidence>
<dbReference type="Gene3D" id="1.10.287.110">
    <property type="entry name" value="DnaJ domain"/>
    <property type="match status" value="1"/>
</dbReference>
<dbReference type="InterPro" id="IPR001623">
    <property type="entry name" value="DnaJ_domain"/>
</dbReference>
<evidence type="ECO:0000256" key="2">
    <source>
        <dbReference type="SAM" id="MobiDB-lite"/>
    </source>
</evidence>
<dbReference type="InterPro" id="IPR036869">
    <property type="entry name" value="J_dom_sf"/>
</dbReference>
<dbReference type="PROSITE" id="PS50005">
    <property type="entry name" value="TPR"/>
    <property type="match status" value="1"/>
</dbReference>
<evidence type="ECO:0000256" key="3">
    <source>
        <dbReference type="SAM" id="Phobius"/>
    </source>
</evidence>
<dbReference type="SUPFAM" id="SSF46565">
    <property type="entry name" value="Chaperone J-domain"/>
    <property type="match status" value="1"/>
</dbReference>
<dbReference type="InterPro" id="IPR011990">
    <property type="entry name" value="TPR-like_helical_dom_sf"/>
</dbReference>
<dbReference type="RefSeq" id="WP_344610615.1">
    <property type="nucleotide sequence ID" value="NZ_BAAARV010000005.1"/>
</dbReference>
<comment type="caution">
    <text evidence="5">The sequence shown here is derived from an EMBL/GenBank/DDBJ whole genome shotgun (WGS) entry which is preliminary data.</text>
</comment>
<feature type="compositionally biased region" description="Basic and acidic residues" evidence="2">
    <location>
        <begin position="70"/>
        <end position="79"/>
    </location>
</feature>
<feature type="compositionally biased region" description="Low complexity" evidence="2">
    <location>
        <begin position="80"/>
        <end position="91"/>
    </location>
</feature>
<dbReference type="PANTHER" id="PTHR12558:SF13">
    <property type="entry name" value="CELL DIVISION CYCLE PROTEIN 27 HOMOLOG"/>
    <property type="match status" value="1"/>
</dbReference>
<dbReference type="PROSITE" id="PS50076">
    <property type="entry name" value="DNAJ_2"/>
    <property type="match status" value="1"/>
</dbReference>
<keyword evidence="3" id="KW-0472">Membrane</keyword>
<dbReference type="SMART" id="SM00028">
    <property type="entry name" value="TPR"/>
    <property type="match status" value="2"/>
</dbReference>
<reference evidence="5 6" key="1">
    <citation type="journal article" date="2019" name="Int. J. Syst. Evol. Microbiol.">
        <title>The Global Catalogue of Microorganisms (GCM) 10K type strain sequencing project: providing services to taxonomists for standard genome sequencing and annotation.</title>
        <authorList>
            <consortium name="The Broad Institute Genomics Platform"/>
            <consortium name="The Broad Institute Genome Sequencing Center for Infectious Disease"/>
            <person name="Wu L."/>
            <person name="Ma J."/>
        </authorList>
    </citation>
    <scope>NUCLEOTIDE SEQUENCE [LARGE SCALE GENOMIC DNA]</scope>
    <source>
        <strain evidence="5 6">JCM 3272</strain>
    </source>
</reference>
<dbReference type="Proteomes" id="UP001501444">
    <property type="component" value="Unassembled WGS sequence"/>
</dbReference>
<dbReference type="CDD" id="cd06257">
    <property type="entry name" value="DnaJ"/>
    <property type="match status" value="1"/>
</dbReference>
<evidence type="ECO:0000313" key="6">
    <source>
        <dbReference type="Proteomes" id="UP001501444"/>
    </source>
</evidence>
<dbReference type="SUPFAM" id="SSF48452">
    <property type="entry name" value="TPR-like"/>
    <property type="match status" value="1"/>
</dbReference>
<evidence type="ECO:0000313" key="5">
    <source>
        <dbReference type="EMBL" id="GAA2328832.1"/>
    </source>
</evidence>
<feature type="transmembrane region" description="Helical" evidence="3">
    <location>
        <begin position="315"/>
        <end position="336"/>
    </location>
</feature>
<dbReference type="Pfam" id="PF00226">
    <property type="entry name" value="DnaJ"/>
    <property type="match status" value="1"/>
</dbReference>
<organism evidence="5 6">
    <name type="scientific">Dactylosporangium salmoneum</name>
    <dbReference type="NCBI Taxonomy" id="53361"/>
    <lineage>
        <taxon>Bacteria</taxon>
        <taxon>Bacillati</taxon>
        <taxon>Actinomycetota</taxon>
        <taxon>Actinomycetes</taxon>
        <taxon>Micromonosporales</taxon>
        <taxon>Micromonosporaceae</taxon>
        <taxon>Dactylosporangium</taxon>
    </lineage>
</organism>
<proteinExistence type="predicted"/>
<gene>
    <name evidence="5" type="ORF">GCM10010170_005800</name>
</gene>
<accession>A0ABN3FEY4</accession>